<evidence type="ECO:0000313" key="3">
    <source>
        <dbReference type="Proteomes" id="UP001148185"/>
    </source>
</evidence>
<keyword evidence="3" id="KW-1185">Reference proteome</keyword>
<dbReference type="RefSeq" id="WP_146177961.1">
    <property type="nucleotide sequence ID" value="NZ_JAMDHA010000082.1"/>
</dbReference>
<reference evidence="2 3" key="1">
    <citation type="submission" date="2022-05" db="EMBL/GenBank/DDBJ databases">
        <title>Novel Pseudomonas spp. Isolated from a Rainbow Trout Aquaculture Facility.</title>
        <authorList>
            <person name="Testerman T."/>
            <person name="Graf J."/>
        </authorList>
    </citation>
    <scope>NUCLEOTIDE SEQUENCE [LARGE SCALE GENOMIC DNA]</scope>
    <source>
        <strain evidence="2 3">ID1042</strain>
    </source>
</reference>
<dbReference type="Proteomes" id="UP001148185">
    <property type="component" value="Unassembled WGS sequence"/>
</dbReference>
<comment type="caution">
    <text evidence="2">The sequence shown here is derived from an EMBL/GenBank/DDBJ whole genome shotgun (WGS) entry which is preliminary data.</text>
</comment>
<name>A0A9X4C830_9PSED</name>
<sequence length="80" mass="8725">MSETKQCSSCGTALANKRSHARTCSNTCRWRIWHAKQSATISVKLTFNITSYEIIKGNAKAVGVSISDYLQAQAIAGCEQ</sequence>
<dbReference type="AlphaFoldDB" id="A0A9X4C830"/>
<dbReference type="EMBL" id="JAMDHA010000082">
    <property type="protein sequence ID" value="MDD1011892.1"/>
    <property type="molecule type" value="Genomic_DNA"/>
</dbReference>
<evidence type="ECO:0000256" key="1">
    <source>
        <dbReference type="SAM" id="MobiDB-lite"/>
    </source>
</evidence>
<proteinExistence type="predicted"/>
<gene>
    <name evidence="2" type="ORF">M5G27_31105</name>
</gene>
<accession>A0A9X4C830</accession>
<protein>
    <submittedName>
        <fullName evidence="2">Uncharacterized protein</fullName>
    </submittedName>
</protein>
<feature type="region of interest" description="Disordered" evidence="1">
    <location>
        <begin position="1"/>
        <end position="21"/>
    </location>
</feature>
<feature type="compositionally biased region" description="Polar residues" evidence="1">
    <location>
        <begin position="1"/>
        <end position="11"/>
    </location>
</feature>
<evidence type="ECO:0000313" key="2">
    <source>
        <dbReference type="EMBL" id="MDD1011892.1"/>
    </source>
</evidence>
<organism evidence="2 3">
    <name type="scientific">Pseudomonas shahriarae</name>
    <dbReference type="NCBI Taxonomy" id="2745512"/>
    <lineage>
        <taxon>Bacteria</taxon>
        <taxon>Pseudomonadati</taxon>
        <taxon>Pseudomonadota</taxon>
        <taxon>Gammaproteobacteria</taxon>
        <taxon>Pseudomonadales</taxon>
        <taxon>Pseudomonadaceae</taxon>
        <taxon>Pseudomonas</taxon>
    </lineage>
</organism>